<keyword evidence="4 8" id="KW-0028">Amino-acid biosynthesis</keyword>
<evidence type="ECO:0000256" key="1">
    <source>
        <dbReference type="ARBA" id="ARBA00003726"/>
    </source>
</evidence>
<accession>A0A8I0Q121</accession>
<comment type="pathway">
    <text evidence="2 8">Metabolic intermediate biosynthesis; chorismate biosynthesis; chorismate from D-erythrose 4-phosphate and phosphoenolpyruvate: step 1/7.</text>
</comment>
<dbReference type="PIRSF" id="PIRSF001361">
    <property type="entry name" value="DAHP_synthase"/>
    <property type="match status" value="1"/>
</dbReference>
<feature type="domain" description="DAHP synthetase I/KDSA" evidence="9">
    <location>
        <begin position="50"/>
        <end position="343"/>
    </location>
</feature>
<name>A0A8I0Q121_MORMO</name>
<dbReference type="GO" id="GO:0009423">
    <property type="term" value="P:chorismate biosynthetic process"/>
    <property type="evidence" value="ECO:0007669"/>
    <property type="project" value="UniProtKB-UniPathway"/>
</dbReference>
<organism evidence="10 11">
    <name type="scientific">Morganella morganii</name>
    <name type="common">Proteus morganii</name>
    <dbReference type="NCBI Taxonomy" id="582"/>
    <lineage>
        <taxon>Bacteria</taxon>
        <taxon>Pseudomonadati</taxon>
        <taxon>Pseudomonadota</taxon>
        <taxon>Gammaproteobacteria</taxon>
        <taxon>Enterobacterales</taxon>
        <taxon>Morganellaceae</taxon>
        <taxon>Morganella</taxon>
    </lineage>
</organism>
<dbReference type="UniPathway" id="UPA00053">
    <property type="reaction ID" value="UER00084"/>
</dbReference>
<evidence type="ECO:0000256" key="4">
    <source>
        <dbReference type="ARBA" id="ARBA00022605"/>
    </source>
</evidence>
<dbReference type="EMBL" id="PKLF01000009">
    <property type="protein sequence ID" value="MBE8612959.1"/>
    <property type="molecule type" value="Genomic_DNA"/>
</dbReference>
<dbReference type="SUPFAM" id="SSF51569">
    <property type="entry name" value="Aldolase"/>
    <property type="match status" value="1"/>
</dbReference>
<evidence type="ECO:0000256" key="2">
    <source>
        <dbReference type="ARBA" id="ARBA00004688"/>
    </source>
</evidence>
<dbReference type="PANTHER" id="PTHR21225:SF6">
    <property type="entry name" value="PHOSPHO-2-DEHYDRO-3-DEOXYHEPTONATE ALDOLASE, TRP-SENSITIVE"/>
    <property type="match status" value="1"/>
</dbReference>
<comment type="catalytic activity">
    <reaction evidence="7 8">
        <text>D-erythrose 4-phosphate + phosphoenolpyruvate + H2O = 7-phospho-2-dehydro-3-deoxy-D-arabino-heptonate + phosphate</text>
        <dbReference type="Rhea" id="RHEA:14717"/>
        <dbReference type="ChEBI" id="CHEBI:15377"/>
        <dbReference type="ChEBI" id="CHEBI:16897"/>
        <dbReference type="ChEBI" id="CHEBI:43474"/>
        <dbReference type="ChEBI" id="CHEBI:58394"/>
        <dbReference type="ChEBI" id="CHEBI:58702"/>
        <dbReference type="EC" id="2.5.1.54"/>
    </reaction>
</comment>
<reference evidence="10" key="1">
    <citation type="submission" date="2017-12" db="EMBL/GenBank/DDBJ databases">
        <title>Genome sequencing and analysis.</title>
        <authorList>
            <person name="Huang Y.-T."/>
        </authorList>
    </citation>
    <scope>NUCLEOTIDE SEQUENCE</scope>
    <source>
        <strain evidence="10">VGH116</strain>
    </source>
</reference>
<gene>
    <name evidence="10" type="ORF">CYG68_11115</name>
</gene>
<keyword evidence="5 8" id="KW-0808">Transferase</keyword>
<dbReference type="AlphaFoldDB" id="A0A8I0Q121"/>
<keyword evidence="6 8" id="KW-0057">Aromatic amino acid biosynthesis</keyword>
<dbReference type="NCBIfam" id="TIGR00034">
    <property type="entry name" value="aroFGH"/>
    <property type="match status" value="1"/>
</dbReference>
<evidence type="ECO:0000256" key="7">
    <source>
        <dbReference type="ARBA" id="ARBA00047508"/>
    </source>
</evidence>
<dbReference type="GO" id="GO:0005737">
    <property type="term" value="C:cytoplasm"/>
    <property type="evidence" value="ECO:0007669"/>
    <property type="project" value="TreeGrafter"/>
</dbReference>
<dbReference type="InterPro" id="IPR013785">
    <property type="entry name" value="Aldolase_TIM"/>
</dbReference>
<sequence length="351" mass="39577">MNFLKNKAQLVLRRIYRGHLLAHLPRVSELYQEIEVPEETVKWITAQREVITNILQGKDRRLLVIVGPCSIHDVRAGVEYAERLSVLHRKYHSQMYIVMRAYFEKPRTRQGWKGLIVDPDLDEKYDVVKGIRYARKCLVSITALGVPTATEFLDPFLAPYISDLICWGAVGARTIESQPHRQMASGLHCPVGFKNSTDGNINLAIDSIITARDRHLLYMVNELGHVSVLLTEGNPHGHLILRGGKQPNYTLNDITHAVELMNEAGIYHHLIVDCSHGNSGKVAERQIHVAHDVISSRKIAPDYIAGIMLESFLVGGKQSVKHPLAYGQSITDECLSWQQTEQLLLELSKIC</sequence>
<comment type="caution">
    <text evidence="10">The sequence shown here is derived from an EMBL/GenBank/DDBJ whole genome shotgun (WGS) entry which is preliminary data.</text>
</comment>
<dbReference type="InterPro" id="IPR006219">
    <property type="entry name" value="DAHP_synth_1"/>
</dbReference>
<dbReference type="GO" id="GO:0009073">
    <property type="term" value="P:aromatic amino acid family biosynthetic process"/>
    <property type="evidence" value="ECO:0007669"/>
    <property type="project" value="UniProtKB-KW"/>
</dbReference>
<evidence type="ECO:0000259" key="9">
    <source>
        <dbReference type="Pfam" id="PF00793"/>
    </source>
</evidence>
<evidence type="ECO:0000313" key="11">
    <source>
        <dbReference type="Proteomes" id="UP000650477"/>
    </source>
</evidence>
<evidence type="ECO:0000256" key="3">
    <source>
        <dbReference type="ARBA" id="ARBA00007985"/>
    </source>
</evidence>
<dbReference type="PANTHER" id="PTHR21225">
    <property type="entry name" value="PHOSPHO-2-DEHYDRO-3-DEOXYHEPTONATE ALDOLASE DAHP SYNTHETASE"/>
    <property type="match status" value="1"/>
</dbReference>
<evidence type="ECO:0000256" key="5">
    <source>
        <dbReference type="ARBA" id="ARBA00022679"/>
    </source>
</evidence>
<dbReference type="EC" id="2.5.1.54" evidence="8"/>
<evidence type="ECO:0000313" key="10">
    <source>
        <dbReference type="EMBL" id="MBE8612959.1"/>
    </source>
</evidence>
<comment type="similarity">
    <text evidence="3 8">Belongs to the class-I DAHP synthase family.</text>
</comment>
<proteinExistence type="inferred from homology"/>
<dbReference type="Gene3D" id="3.20.20.70">
    <property type="entry name" value="Aldolase class I"/>
    <property type="match status" value="1"/>
</dbReference>
<dbReference type="Proteomes" id="UP000650477">
    <property type="component" value="Unassembled WGS sequence"/>
</dbReference>
<evidence type="ECO:0000256" key="8">
    <source>
        <dbReference type="PIRNR" id="PIRNR001361"/>
    </source>
</evidence>
<dbReference type="GO" id="GO:0003849">
    <property type="term" value="F:3-deoxy-7-phosphoheptulonate synthase activity"/>
    <property type="evidence" value="ECO:0007669"/>
    <property type="project" value="UniProtKB-EC"/>
</dbReference>
<dbReference type="Pfam" id="PF00793">
    <property type="entry name" value="DAHP_synth_1"/>
    <property type="match status" value="1"/>
</dbReference>
<dbReference type="NCBIfam" id="NF009395">
    <property type="entry name" value="PRK12755.1"/>
    <property type="match status" value="1"/>
</dbReference>
<dbReference type="RefSeq" id="WP_193829843.1">
    <property type="nucleotide sequence ID" value="NZ_PKLF01000009.1"/>
</dbReference>
<protein>
    <recommendedName>
        <fullName evidence="8">Phospho-2-dehydro-3-deoxyheptonate aldolase</fullName>
        <ecNumber evidence="8">2.5.1.54</ecNumber>
    </recommendedName>
</protein>
<dbReference type="GO" id="GO:0008652">
    <property type="term" value="P:amino acid biosynthetic process"/>
    <property type="evidence" value="ECO:0007669"/>
    <property type="project" value="UniProtKB-KW"/>
</dbReference>
<evidence type="ECO:0000256" key="6">
    <source>
        <dbReference type="ARBA" id="ARBA00023141"/>
    </source>
</evidence>
<dbReference type="InterPro" id="IPR006218">
    <property type="entry name" value="DAHP1/KDSA"/>
</dbReference>
<comment type="function">
    <text evidence="1 8">Stereospecific condensation of phosphoenolpyruvate (PEP) and D-erythrose-4-phosphate (E4P) giving rise to 3-deoxy-D-arabino-heptulosonate-7-phosphate (DAHP).</text>
</comment>